<evidence type="ECO:0000313" key="1">
    <source>
        <dbReference type="EMBL" id="OHA13766.1"/>
    </source>
</evidence>
<organism evidence="1 2">
    <name type="scientific">Candidatus Tagabacteria bacterium RIFCSPLOWO2_01_FULL_39_11</name>
    <dbReference type="NCBI Taxonomy" id="1802295"/>
    <lineage>
        <taxon>Bacteria</taxon>
        <taxon>Candidatus Tagaibacteriota</taxon>
    </lineage>
</organism>
<sequence>MIRWILISLFIGLISFATGYLKTRNRYLGRFPKCGNFKAKKDWYRGIAKCYKHESIFEFNLFR</sequence>
<evidence type="ECO:0000313" key="2">
    <source>
        <dbReference type="Proteomes" id="UP000178302"/>
    </source>
</evidence>
<dbReference type="EMBL" id="MHQZ01000024">
    <property type="protein sequence ID" value="OHA13766.1"/>
    <property type="molecule type" value="Genomic_DNA"/>
</dbReference>
<dbReference type="AlphaFoldDB" id="A0A1G2LQ83"/>
<accession>A0A1G2LQ83</accession>
<protein>
    <submittedName>
        <fullName evidence="1">Uncharacterized protein</fullName>
    </submittedName>
</protein>
<gene>
    <name evidence="1" type="ORF">A2909_01975</name>
</gene>
<comment type="caution">
    <text evidence="1">The sequence shown here is derived from an EMBL/GenBank/DDBJ whole genome shotgun (WGS) entry which is preliminary data.</text>
</comment>
<name>A0A1G2LQ83_9BACT</name>
<proteinExistence type="predicted"/>
<dbReference type="Proteomes" id="UP000178302">
    <property type="component" value="Unassembled WGS sequence"/>
</dbReference>
<reference evidence="1 2" key="1">
    <citation type="journal article" date="2016" name="Nat. Commun.">
        <title>Thousands of microbial genomes shed light on interconnected biogeochemical processes in an aquifer system.</title>
        <authorList>
            <person name="Anantharaman K."/>
            <person name="Brown C.T."/>
            <person name="Hug L.A."/>
            <person name="Sharon I."/>
            <person name="Castelle C.J."/>
            <person name="Probst A.J."/>
            <person name="Thomas B.C."/>
            <person name="Singh A."/>
            <person name="Wilkins M.J."/>
            <person name="Karaoz U."/>
            <person name="Brodie E.L."/>
            <person name="Williams K.H."/>
            <person name="Hubbard S.S."/>
            <person name="Banfield J.F."/>
        </authorList>
    </citation>
    <scope>NUCLEOTIDE SEQUENCE [LARGE SCALE GENOMIC DNA]</scope>
</reference>